<accession>A0A9D9J6P6</accession>
<dbReference type="Gene3D" id="3.30.10.20">
    <property type="match status" value="2"/>
</dbReference>
<dbReference type="EMBL" id="JADILX010000124">
    <property type="protein sequence ID" value="MBO8486387.1"/>
    <property type="molecule type" value="Genomic_DNA"/>
</dbReference>
<sequence length="277" mass="30879">MKGKKFFSNWIVLNILGAIILFAALAVGTNIFLKSVTRHNQEIRVPDLSGMTAAEAEQYLSQRGMRSEVTDSVYIKRMERGVVYRQSPDPGSHVKKGRRILLTINAVNPKKVSMPNLVGYSLRQAKAELLSRGLNLGTLLYVEDMATNNVLKQLHHNREIKPGTAVESEARIDLVLGLNDMDNMTYVPYVTGMKYLLAVSAVQDNSLNIKNLVFDYTVRDYSDSLDAVVYRQIPEISEEPLLMGSPVTLYLTTDITKVPEKPEPADSLGTETGDLIF</sequence>
<name>A0A9D9J6P6_9BACT</name>
<proteinExistence type="predicted"/>
<reference evidence="3" key="1">
    <citation type="submission" date="2020-10" db="EMBL/GenBank/DDBJ databases">
        <authorList>
            <person name="Gilroy R."/>
        </authorList>
    </citation>
    <scope>NUCLEOTIDE SEQUENCE</scope>
    <source>
        <strain evidence="3">B2-16538</strain>
    </source>
</reference>
<protein>
    <submittedName>
        <fullName evidence="3">PASTA domain-containing protein</fullName>
    </submittedName>
</protein>
<keyword evidence="1" id="KW-0812">Transmembrane</keyword>
<dbReference type="CDD" id="cd06577">
    <property type="entry name" value="PASTA_pknB"/>
    <property type="match status" value="2"/>
</dbReference>
<comment type="caution">
    <text evidence="3">The sequence shown here is derived from an EMBL/GenBank/DDBJ whole genome shotgun (WGS) entry which is preliminary data.</text>
</comment>
<reference evidence="3" key="2">
    <citation type="journal article" date="2021" name="PeerJ">
        <title>Extensive microbial diversity within the chicken gut microbiome revealed by metagenomics and culture.</title>
        <authorList>
            <person name="Gilroy R."/>
            <person name="Ravi A."/>
            <person name="Getino M."/>
            <person name="Pursley I."/>
            <person name="Horton D.L."/>
            <person name="Alikhan N.F."/>
            <person name="Baker D."/>
            <person name="Gharbi K."/>
            <person name="Hall N."/>
            <person name="Watson M."/>
            <person name="Adriaenssens E.M."/>
            <person name="Foster-Nyarko E."/>
            <person name="Jarju S."/>
            <person name="Secka A."/>
            <person name="Antonio M."/>
            <person name="Oren A."/>
            <person name="Chaudhuri R.R."/>
            <person name="La Ragione R."/>
            <person name="Hildebrand F."/>
            <person name="Pallen M.J."/>
        </authorList>
    </citation>
    <scope>NUCLEOTIDE SEQUENCE</scope>
    <source>
        <strain evidence="3">B2-16538</strain>
    </source>
</reference>
<dbReference type="Proteomes" id="UP000823750">
    <property type="component" value="Unassembled WGS sequence"/>
</dbReference>
<feature type="transmembrane region" description="Helical" evidence="1">
    <location>
        <begin position="12"/>
        <end position="33"/>
    </location>
</feature>
<dbReference type="AlphaFoldDB" id="A0A9D9J6P6"/>
<keyword evidence="1" id="KW-0472">Membrane</keyword>
<gene>
    <name evidence="3" type="ORF">IAB78_08195</name>
</gene>
<dbReference type="PROSITE" id="PS51178">
    <property type="entry name" value="PASTA"/>
    <property type="match status" value="1"/>
</dbReference>
<dbReference type="Pfam" id="PF03793">
    <property type="entry name" value="PASTA"/>
    <property type="match status" value="2"/>
</dbReference>
<evidence type="ECO:0000313" key="4">
    <source>
        <dbReference type="Proteomes" id="UP000823750"/>
    </source>
</evidence>
<feature type="domain" description="PASTA" evidence="2">
    <location>
        <begin position="39"/>
        <end position="106"/>
    </location>
</feature>
<organism evidence="3 4">
    <name type="scientific">Candidatus Cryptobacteroides excrementavium</name>
    <dbReference type="NCBI Taxonomy" id="2840759"/>
    <lineage>
        <taxon>Bacteria</taxon>
        <taxon>Pseudomonadati</taxon>
        <taxon>Bacteroidota</taxon>
        <taxon>Bacteroidia</taxon>
        <taxon>Bacteroidales</taxon>
        <taxon>Candidatus Cryptobacteroides</taxon>
    </lineage>
</organism>
<dbReference type="SUPFAM" id="SSF54184">
    <property type="entry name" value="Penicillin-binding protein 2x (pbp-2x), c-terminal domain"/>
    <property type="match status" value="1"/>
</dbReference>
<dbReference type="InterPro" id="IPR005543">
    <property type="entry name" value="PASTA_dom"/>
</dbReference>
<keyword evidence="1" id="KW-1133">Transmembrane helix</keyword>
<evidence type="ECO:0000259" key="2">
    <source>
        <dbReference type="PROSITE" id="PS51178"/>
    </source>
</evidence>
<dbReference type="SMART" id="SM00740">
    <property type="entry name" value="PASTA"/>
    <property type="match status" value="2"/>
</dbReference>
<evidence type="ECO:0000313" key="3">
    <source>
        <dbReference type="EMBL" id="MBO8486387.1"/>
    </source>
</evidence>
<evidence type="ECO:0000256" key="1">
    <source>
        <dbReference type="SAM" id="Phobius"/>
    </source>
</evidence>